<dbReference type="Pfam" id="PF05130">
    <property type="entry name" value="FlgN"/>
    <property type="match status" value="1"/>
</dbReference>
<sequence length="161" mass="17987">MPITIDQQKHLFRLLSAELKDSQCLLDILLEEHHGLGCADPDQIASICTKKISRLRMIETHVEKRKLFLSFIKFSPDQAGIKSIIQLLPANNPVAVVWSQLQDLTKKLQHQNEINGGIITLTKRHLTTALDILTGKINTASTYGRQGQANTGHIPHRLAKA</sequence>
<dbReference type="InterPro" id="IPR007809">
    <property type="entry name" value="FlgN-like"/>
</dbReference>
<dbReference type="AlphaFoldDB" id="A0A3B1B582"/>
<evidence type="ECO:0008006" key="3">
    <source>
        <dbReference type="Google" id="ProtNLM"/>
    </source>
</evidence>
<dbReference type="Gene3D" id="1.20.58.300">
    <property type="entry name" value="FlgN-like"/>
    <property type="match status" value="1"/>
</dbReference>
<name>A0A3B1B582_9ZZZZ</name>
<proteinExistence type="predicted"/>
<keyword evidence="1" id="KW-1005">Bacterial flagellum biogenesis</keyword>
<protein>
    <recommendedName>
        <fullName evidence="3">Flagellar biosynthesis protein FlgN</fullName>
    </recommendedName>
</protein>
<dbReference type="GO" id="GO:0044780">
    <property type="term" value="P:bacterial-type flagellum assembly"/>
    <property type="evidence" value="ECO:0007669"/>
    <property type="project" value="InterPro"/>
</dbReference>
<accession>A0A3B1B582</accession>
<reference evidence="2" key="1">
    <citation type="submission" date="2018-06" db="EMBL/GenBank/DDBJ databases">
        <authorList>
            <person name="Zhirakovskaya E."/>
        </authorList>
    </citation>
    <scope>NUCLEOTIDE SEQUENCE</scope>
</reference>
<dbReference type="EMBL" id="UOFX01000006">
    <property type="protein sequence ID" value="VAX05440.1"/>
    <property type="molecule type" value="Genomic_DNA"/>
</dbReference>
<dbReference type="InterPro" id="IPR036679">
    <property type="entry name" value="FlgN-like_sf"/>
</dbReference>
<dbReference type="SUPFAM" id="SSF140566">
    <property type="entry name" value="FlgN-like"/>
    <property type="match status" value="1"/>
</dbReference>
<gene>
    <name evidence="2" type="ORF">MNBD_GAMMA26-1554</name>
</gene>
<organism evidence="2">
    <name type="scientific">hydrothermal vent metagenome</name>
    <dbReference type="NCBI Taxonomy" id="652676"/>
    <lineage>
        <taxon>unclassified sequences</taxon>
        <taxon>metagenomes</taxon>
        <taxon>ecological metagenomes</taxon>
    </lineage>
</organism>
<evidence type="ECO:0000256" key="1">
    <source>
        <dbReference type="ARBA" id="ARBA00022795"/>
    </source>
</evidence>
<evidence type="ECO:0000313" key="2">
    <source>
        <dbReference type="EMBL" id="VAX05440.1"/>
    </source>
</evidence>